<dbReference type="PROSITE" id="PS50886">
    <property type="entry name" value="TRBD"/>
    <property type="match status" value="1"/>
</dbReference>
<feature type="compositionally biased region" description="Low complexity" evidence="4">
    <location>
        <begin position="53"/>
        <end position="63"/>
    </location>
</feature>
<keyword evidence="1 3" id="KW-0820">tRNA-binding</keyword>
<protein>
    <recommendedName>
        <fullName evidence="5">tRNA-binding domain-containing protein</fullName>
    </recommendedName>
</protein>
<feature type="region of interest" description="Disordered" evidence="4">
    <location>
        <begin position="1"/>
        <end position="33"/>
    </location>
</feature>
<feature type="compositionally biased region" description="Polar residues" evidence="4">
    <location>
        <begin position="64"/>
        <end position="88"/>
    </location>
</feature>
<feature type="region of interest" description="Disordered" evidence="4">
    <location>
        <begin position="53"/>
        <end position="198"/>
    </location>
</feature>
<dbReference type="InterPro" id="IPR012340">
    <property type="entry name" value="NA-bd_OB-fold"/>
</dbReference>
<evidence type="ECO:0000256" key="1">
    <source>
        <dbReference type="ARBA" id="ARBA00022555"/>
    </source>
</evidence>
<sequence length="521" mass="55377">MAGSPNSTAGSGANGSGCSNGGNTSTSSSSFLDFAGNGRYQAYNLARFSTFSASLSSPTSTKTQDPAASVQTRSQSVPDATSSVNKAHSNPADAESQSPSSPSLSTTASSTREHHDDKEDDWAVNESYTGHGGNFTPSSSLHDSDSTSSNQHTSSSMIYDDGDSNGESRTALRPSLSSFKSPAAIKASWRQTSDSLPSVILPSTAAVMSQTAPSKAGGLDLSSSTLVQQMLFKERAPHSNNIEGEGCNSSQSDEGNSTTTNSQHANDDFTDWDDEDHIAETKRKNETQITTTSTPELPASSPSLTSMMLDQFNSEKSSSSDLAALPPTKHNKKSNNKAKQEEEEEDHISKLDIRVGVVRSVAVHPDAESLYIEQVDVGDKDGDQPKETRTIVSGLVRHVPKDYLEGRAVIVVGNMKPSKLRGVVSQGMLLCAMEKDSSGEVVKVGLLEPSEGSQPGDKVTIEGYTDEATVPVAVLTPKRKWFEKTQVHFSVKDGVAYYKGSPFKTVQGLVRCKSISEGQIS</sequence>
<accession>A0A9P6MPM0</accession>
<keyword evidence="2 3" id="KW-0694">RNA-binding</keyword>
<keyword evidence="7" id="KW-1185">Reference proteome</keyword>
<dbReference type="InterPro" id="IPR051270">
    <property type="entry name" value="Tyrosine-tRNA_ligase_regulator"/>
</dbReference>
<organism evidence="6 7">
    <name type="scientific">Entomortierella chlamydospora</name>
    <dbReference type="NCBI Taxonomy" id="101097"/>
    <lineage>
        <taxon>Eukaryota</taxon>
        <taxon>Fungi</taxon>
        <taxon>Fungi incertae sedis</taxon>
        <taxon>Mucoromycota</taxon>
        <taxon>Mortierellomycotina</taxon>
        <taxon>Mortierellomycetes</taxon>
        <taxon>Mortierellales</taxon>
        <taxon>Mortierellaceae</taxon>
        <taxon>Entomortierella</taxon>
    </lineage>
</organism>
<dbReference type="PANTHER" id="PTHR11586">
    <property type="entry name" value="TRNA-AMINOACYLATION COFACTOR ARC1 FAMILY MEMBER"/>
    <property type="match status" value="1"/>
</dbReference>
<feature type="region of interest" description="Disordered" evidence="4">
    <location>
        <begin position="237"/>
        <end position="348"/>
    </location>
</feature>
<evidence type="ECO:0000313" key="6">
    <source>
        <dbReference type="EMBL" id="KAG0008548.1"/>
    </source>
</evidence>
<dbReference type="InterPro" id="IPR002547">
    <property type="entry name" value="tRNA-bd_dom"/>
</dbReference>
<evidence type="ECO:0000313" key="7">
    <source>
        <dbReference type="Proteomes" id="UP000703661"/>
    </source>
</evidence>
<dbReference type="GO" id="GO:0000049">
    <property type="term" value="F:tRNA binding"/>
    <property type="evidence" value="ECO:0007669"/>
    <property type="project" value="UniProtKB-UniRule"/>
</dbReference>
<dbReference type="EMBL" id="JAAAID010001871">
    <property type="protein sequence ID" value="KAG0008548.1"/>
    <property type="molecule type" value="Genomic_DNA"/>
</dbReference>
<feature type="domain" description="TRNA-binding" evidence="5">
    <location>
        <begin position="347"/>
        <end position="460"/>
    </location>
</feature>
<feature type="compositionally biased region" description="Polar residues" evidence="4">
    <location>
        <begin position="287"/>
        <end position="321"/>
    </location>
</feature>
<feature type="compositionally biased region" description="Low complexity" evidence="4">
    <location>
        <begin position="91"/>
        <end position="110"/>
    </location>
</feature>
<gene>
    <name evidence="6" type="ORF">BGZ80_003322</name>
</gene>
<proteinExistence type="predicted"/>
<dbReference type="Gene3D" id="2.40.50.140">
    <property type="entry name" value="Nucleic acid-binding proteins"/>
    <property type="match status" value="1"/>
</dbReference>
<evidence type="ECO:0000256" key="3">
    <source>
        <dbReference type="PROSITE-ProRule" id="PRU00209"/>
    </source>
</evidence>
<dbReference type="SUPFAM" id="SSF50249">
    <property type="entry name" value="Nucleic acid-binding proteins"/>
    <property type="match status" value="1"/>
</dbReference>
<dbReference type="Proteomes" id="UP000703661">
    <property type="component" value="Unassembled WGS sequence"/>
</dbReference>
<evidence type="ECO:0000259" key="5">
    <source>
        <dbReference type="PROSITE" id="PS50886"/>
    </source>
</evidence>
<feature type="compositionally biased region" description="Polar residues" evidence="4">
    <location>
        <begin position="238"/>
        <end position="264"/>
    </location>
</feature>
<feature type="compositionally biased region" description="Low complexity" evidence="4">
    <location>
        <begin position="138"/>
        <end position="156"/>
    </location>
</feature>
<comment type="caution">
    <text evidence="6">The sequence shown here is derived from an EMBL/GenBank/DDBJ whole genome shotgun (WGS) entry which is preliminary data.</text>
</comment>
<name>A0A9P6MPM0_9FUNG</name>
<evidence type="ECO:0000256" key="4">
    <source>
        <dbReference type="SAM" id="MobiDB-lite"/>
    </source>
</evidence>
<dbReference type="PANTHER" id="PTHR11586:SF33">
    <property type="entry name" value="AMINOACYL TRNA SYNTHASE COMPLEX-INTERACTING MULTIFUNCTIONAL PROTEIN 1"/>
    <property type="match status" value="1"/>
</dbReference>
<dbReference type="AlphaFoldDB" id="A0A9P6MPM0"/>
<reference evidence="6" key="1">
    <citation type="journal article" date="2020" name="Fungal Divers.">
        <title>Resolving the Mortierellaceae phylogeny through synthesis of multi-gene phylogenetics and phylogenomics.</title>
        <authorList>
            <person name="Vandepol N."/>
            <person name="Liber J."/>
            <person name="Desiro A."/>
            <person name="Na H."/>
            <person name="Kennedy M."/>
            <person name="Barry K."/>
            <person name="Grigoriev I.V."/>
            <person name="Miller A.N."/>
            <person name="O'Donnell K."/>
            <person name="Stajich J.E."/>
            <person name="Bonito G."/>
        </authorList>
    </citation>
    <scope>NUCLEOTIDE SEQUENCE</scope>
    <source>
        <strain evidence="6">NRRL 2769</strain>
    </source>
</reference>
<dbReference type="CDD" id="cd02799">
    <property type="entry name" value="tRNA_bind_EMAP-II_like"/>
    <property type="match status" value="1"/>
</dbReference>
<feature type="compositionally biased region" description="Low complexity" evidence="4">
    <location>
        <begin position="21"/>
        <end position="30"/>
    </location>
</feature>
<feature type="compositionally biased region" description="Acidic residues" evidence="4">
    <location>
        <begin position="268"/>
        <end position="277"/>
    </location>
</feature>
<feature type="compositionally biased region" description="Low complexity" evidence="4">
    <location>
        <begin position="1"/>
        <end position="11"/>
    </location>
</feature>
<evidence type="ECO:0000256" key="2">
    <source>
        <dbReference type="ARBA" id="ARBA00022884"/>
    </source>
</evidence>
<dbReference type="Pfam" id="PF01588">
    <property type="entry name" value="tRNA_bind"/>
    <property type="match status" value="1"/>
</dbReference>